<evidence type="ECO:0000259" key="1">
    <source>
        <dbReference type="PROSITE" id="PS50878"/>
    </source>
</evidence>
<sequence>MSVQQARFRPQRGTTEQVLAFTPHVEAGFEKKLKTGAILIDLSAVYDTVWTGGLMLKVTNLIPCKKILKILSVMTGFKQFHVMLRGEKSKTRKIRKGMPQGSVVAPTLFNFYISDMSETNSQLAYADDWVLTHQSKEWTEIEDTLSKDTTALKGYFDTWYLKMKTTKSVSTTFHLNNHEALKTLIFKVKNKILPSNPSPKY</sequence>
<dbReference type="GO" id="GO:0003964">
    <property type="term" value="F:RNA-directed DNA polymerase activity"/>
    <property type="evidence" value="ECO:0007669"/>
    <property type="project" value="UniProtKB-KW"/>
</dbReference>
<protein>
    <submittedName>
        <fullName evidence="2">RNA-directed DNA polymerase from mobile element jockey-like</fullName>
    </submittedName>
</protein>
<evidence type="ECO:0000313" key="3">
    <source>
        <dbReference type="Proteomes" id="UP000762676"/>
    </source>
</evidence>
<evidence type="ECO:0000313" key="2">
    <source>
        <dbReference type="EMBL" id="GFS09948.1"/>
    </source>
</evidence>
<dbReference type="PROSITE" id="PS50878">
    <property type="entry name" value="RT_POL"/>
    <property type="match status" value="1"/>
</dbReference>
<dbReference type="Pfam" id="PF00078">
    <property type="entry name" value="RVT_1"/>
    <property type="match status" value="1"/>
</dbReference>
<accession>A0AAV4IHQ9</accession>
<proteinExistence type="predicted"/>
<name>A0AAV4IHQ9_9GAST</name>
<dbReference type="AlphaFoldDB" id="A0AAV4IHQ9"/>
<dbReference type="PANTHER" id="PTHR36688">
    <property type="entry name" value="ENDO/EXONUCLEASE/PHOSPHATASE DOMAIN-CONTAINING PROTEIN"/>
    <property type="match status" value="1"/>
</dbReference>
<dbReference type="Proteomes" id="UP000762676">
    <property type="component" value="Unassembled WGS sequence"/>
</dbReference>
<keyword evidence="2" id="KW-0548">Nucleotidyltransferase</keyword>
<keyword evidence="2" id="KW-0808">Transferase</keyword>
<dbReference type="InterPro" id="IPR000477">
    <property type="entry name" value="RT_dom"/>
</dbReference>
<dbReference type="InterPro" id="IPR043502">
    <property type="entry name" value="DNA/RNA_pol_sf"/>
</dbReference>
<dbReference type="SUPFAM" id="SSF56672">
    <property type="entry name" value="DNA/RNA polymerases"/>
    <property type="match status" value="1"/>
</dbReference>
<keyword evidence="3" id="KW-1185">Reference proteome</keyword>
<gene>
    <name evidence="2" type="ORF">ElyMa_004795900</name>
</gene>
<feature type="domain" description="Reverse transcriptase" evidence="1">
    <location>
        <begin position="1"/>
        <end position="188"/>
    </location>
</feature>
<reference evidence="2 3" key="1">
    <citation type="journal article" date="2021" name="Elife">
        <title>Chloroplast acquisition without the gene transfer in kleptoplastic sea slugs, Plakobranchus ocellatus.</title>
        <authorList>
            <person name="Maeda T."/>
            <person name="Takahashi S."/>
            <person name="Yoshida T."/>
            <person name="Shimamura S."/>
            <person name="Takaki Y."/>
            <person name="Nagai Y."/>
            <person name="Toyoda A."/>
            <person name="Suzuki Y."/>
            <person name="Arimoto A."/>
            <person name="Ishii H."/>
            <person name="Satoh N."/>
            <person name="Nishiyama T."/>
            <person name="Hasebe M."/>
            <person name="Maruyama T."/>
            <person name="Minagawa J."/>
            <person name="Obokata J."/>
            <person name="Shigenobu S."/>
        </authorList>
    </citation>
    <scope>NUCLEOTIDE SEQUENCE [LARGE SCALE GENOMIC DNA]</scope>
</reference>
<comment type="caution">
    <text evidence="2">The sequence shown here is derived from an EMBL/GenBank/DDBJ whole genome shotgun (WGS) entry which is preliminary data.</text>
</comment>
<organism evidence="2 3">
    <name type="scientific">Elysia marginata</name>
    <dbReference type="NCBI Taxonomy" id="1093978"/>
    <lineage>
        <taxon>Eukaryota</taxon>
        <taxon>Metazoa</taxon>
        <taxon>Spiralia</taxon>
        <taxon>Lophotrochozoa</taxon>
        <taxon>Mollusca</taxon>
        <taxon>Gastropoda</taxon>
        <taxon>Heterobranchia</taxon>
        <taxon>Euthyneura</taxon>
        <taxon>Panpulmonata</taxon>
        <taxon>Sacoglossa</taxon>
        <taxon>Placobranchoidea</taxon>
        <taxon>Plakobranchidae</taxon>
        <taxon>Elysia</taxon>
    </lineage>
</organism>
<dbReference type="PANTHER" id="PTHR36688:SF1">
    <property type="entry name" value="ENDONUCLEASE_EXONUCLEASE_PHOSPHATASE DOMAIN-CONTAINING PROTEIN"/>
    <property type="match status" value="1"/>
</dbReference>
<dbReference type="InterPro" id="IPR052560">
    <property type="entry name" value="RdDP_mobile_element"/>
</dbReference>
<dbReference type="EMBL" id="BMAT01009618">
    <property type="protein sequence ID" value="GFS09948.1"/>
    <property type="molecule type" value="Genomic_DNA"/>
</dbReference>
<keyword evidence="2" id="KW-0695">RNA-directed DNA polymerase</keyword>